<dbReference type="InterPro" id="IPR027705">
    <property type="entry name" value="Flotillin_fam"/>
</dbReference>
<accession>A0A388LUZ7</accession>
<name>A0A388LUZ7_CHABU</name>
<dbReference type="PANTHER" id="PTHR13806">
    <property type="entry name" value="FLOTILLIN-RELATED"/>
    <property type="match status" value="1"/>
</dbReference>
<dbReference type="Gramene" id="GBG86138">
    <property type="protein sequence ID" value="GBG86138"/>
    <property type="gene ID" value="CBR_g41042"/>
</dbReference>
<evidence type="ECO:0000256" key="4">
    <source>
        <dbReference type="RuleBase" id="RU366054"/>
    </source>
</evidence>
<keyword evidence="7" id="KW-1185">Reference proteome</keyword>
<keyword evidence="2 4" id="KW-1003">Cell membrane</keyword>
<dbReference type="Gene3D" id="3.30.479.30">
    <property type="entry name" value="Band 7 domain"/>
    <property type="match status" value="1"/>
</dbReference>
<keyword evidence="3 4" id="KW-0472">Membrane</keyword>
<dbReference type="GO" id="GO:0005901">
    <property type="term" value="C:caveola"/>
    <property type="evidence" value="ECO:0007669"/>
    <property type="project" value="UniProtKB-SubCell"/>
</dbReference>
<sequence length="223" mass="24666">MMYRIADASQFYVLTGAGIDDVKVYEDGAAIVLPPFRKSIAVQRRPQTFTMDIKAMSLEKLEFVGTAMCTVGPWDTFKGIEKYTKLFGTAMEDNPDFLRSIVHGILEGEIRAMSASLTMDQIHSEWSINMGNKAAECLKEDLHSMGLHLYSCNFKTLQDVEGSEYFKIKRERKKAEAEMEASSPGGCSCQCRREAGAAAPVRAGVGNRLFLACSRNPVSVPES</sequence>
<dbReference type="AlphaFoldDB" id="A0A388LUZ7"/>
<feature type="domain" description="Band 7" evidence="5">
    <location>
        <begin position="9"/>
        <end position="181"/>
    </location>
</feature>
<dbReference type="Proteomes" id="UP000265515">
    <property type="component" value="Unassembled WGS sequence"/>
</dbReference>
<dbReference type="EMBL" id="BFEA01000550">
    <property type="protein sequence ID" value="GBG86138.1"/>
    <property type="molecule type" value="Genomic_DNA"/>
</dbReference>
<dbReference type="SUPFAM" id="SSF117892">
    <property type="entry name" value="Band 7/SPFH domain"/>
    <property type="match status" value="1"/>
</dbReference>
<dbReference type="PANTHER" id="PTHR13806:SF31">
    <property type="entry name" value="FLOTILLIN-LIKE PROTEIN 1-RELATED"/>
    <property type="match status" value="1"/>
</dbReference>
<reference evidence="6 7" key="1">
    <citation type="journal article" date="2018" name="Cell">
        <title>The Chara Genome: Secondary Complexity and Implications for Plant Terrestrialization.</title>
        <authorList>
            <person name="Nishiyama T."/>
            <person name="Sakayama H."/>
            <person name="Vries J.D."/>
            <person name="Buschmann H."/>
            <person name="Saint-Marcoux D."/>
            <person name="Ullrich K.K."/>
            <person name="Haas F.B."/>
            <person name="Vanderstraeten L."/>
            <person name="Becker D."/>
            <person name="Lang D."/>
            <person name="Vosolsobe S."/>
            <person name="Rombauts S."/>
            <person name="Wilhelmsson P.K.I."/>
            <person name="Janitza P."/>
            <person name="Kern R."/>
            <person name="Heyl A."/>
            <person name="Rumpler F."/>
            <person name="Villalobos L.I.A.C."/>
            <person name="Clay J.M."/>
            <person name="Skokan R."/>
            <person name="Toyoda A."/>
            <person name="Suzuki Y."/>
            <person name="Kagoshima H."/>
            <person name="Schijlen E."/>
            <person name="Tajeshwar N."/>
            <person name="Catarino B."/>
            <person name="Hetherington A.J."/>
            <person name="Saltykova A."/>
            <person name="Bonnot C."/>
            <person name="Breuninger H."/>
            <person name="Symeonidi A."/>
            <person name="Radhakrishnan G.V."/>
            <person name="Van Nieuwerburgh F."/>
            <person name="Deforce D."/>
            <person name="Chang C."/>
            <person name="Karol K.G."/>
            <person name="Hedrich R."/>
            <person name="Ulvskov P."/>
            <person name="Glockner G."/>
            <person name="Delwiche C.F."/>
            <person name="Petrasek J."/>
            <person name="Van de Peer Y."/>
            <person name="Friml J."/>
            <person name="Beilby M."/>
            <person name="Dolan L."/>
            <person name="Kohara Y."/>
            <person name="Sugano S."/>
            <person name="Fujiyama A."/>
            <person name="Delaux P.-M."/>
            <person name="Quint M."/>
            <person name="TheiBen G."/>
            <person name="Hagemann M."/>
            <person name="Harholt J."/>
            <person name="Dunand C."/>
            <person name="Zachgo S."/>
            <person name="Langdale J."/>
            <person name="Maumus F."/>
            <person name="Straeten D.V.D."/>
            <person name="Gould S.B."/>
            <person name="Rensing S.A."/>
        </authorList>
    </citation>
    <scope>NUCLEOTIDE SEQUENCE [LARGE SCALE GENOMIC DNA]</scope>
    <source>
        <strain evidence="6 7">S276</strain>
    </source>
</reference>
<gene>
    <name evidence="6" type="ORF">CBR_g41042</name>
</gene>
<dbReference type="Pfam" id="PF01145">
    <property type="entry name" value="Band_7"/>
    <property type="match status" value="1"/>
</dbReference>
<comment type="subcellular location">
    <subcellularLocation>
        <location evidence="4">Cell membrane</location>
        <topology evidence="4">Lipid-anchor</topology>
    </subcellularLocation>
    <subcellularLocation>
        <location evidence="4">Membrane</location>
        <location evidence="4">Caveola</location>
    </subcellularLocation>
</comment>
<evidence type="ECO:0000259" key="5">
    <source>
        <dbReference type="Pfam" id="PF01145"/>
    </source>
</evidence>
<dbReference type="OrthoDB" id="1733426at2759"/>
<evidence type="ECO:0000256" key="2">
    <source>
        <dbReference type="ARBA" id="ARBA00022475"/>
    </source>
</evidence>
<comment type="caution">
    <text evidence="6">The sequence shown here is derived from an EMBL/GenBank/DDBJ whole genome shotgun (WGS) entry which is preliminary data.</text>
</comment>
<dbReference type="InterPro" id="IPR036013">
    <property type="entry name" value="Band_7/SPFH_dom_sf"/>
</dbReference>
<evidence type="ECO:0000256" key="1">
    <source>
        <dbReference type="ARBA" id="ARBA00007161"/>
    </source>
</evidence>
<protein>
    <recommendedName>
        <fullName evidence="4">Flotillin-like</fullName>
    </recommendedName>
</protein>
<organism evidence="6 7">
    <name type="scientific">Chara braunii</name>
    <name type="common">Braun's stonewort</name>
    <dbReference type="NCBI Taxonomy" id="69332"/>
    <lineage>
        <taxon>Eukaryota</taxon>
        <taxon>Viridiplantae</taxon>
        <taxon>Streptophyta</taxon>
        <taxon>Charophyceae</taxon>
        <taxon>Charales</taxon>
        <taxon>Characeae</taxon>
        <taxon>Chara</taxon>
    </lineage>
</organism>
<dbReference type="InterPro" id="IPR001107">
    <property type="entry name" value="Band_7"/>
</dbReference>
<evidence type="ECO:0000313" key="6">
    <source>
        <dbReference type="EMBL" id="GBG86138.1"/>
    </source>
</evidence>
<evidence type="ECO:0000313" key="7">
    <source>
        <dbReference type="Proteomes" id="UP000265515"/>
    </source>
</evidence>
<comment type="similarity">
    <text evidence="1 4">Belongs to the band 7/mec-2 family. Flotillin subfamily.</text>
</comment>
<dbReference type="STRING" id="69332.A0A388LUZ7"/>
<proteinExistence type="inferred from homology"/>
<evidence type="ECO:0000256" key="3">
    <source>
        <dbReference type="ARBA" id="ARBA00023136"/>
    </source>
</evidence>